<dbReference type="SUPFAM" id="SSF46894">
    <property type="entry name" value="C-terminal effector domain of the bipartite response regulators"/>
    <property type="match status" value="1"/>
</dbReference>
<protein>
    <recommendedName>
        <fullName evidence="1">Stage 0 sporulation protein A homolog</fullName>
    </recommendedName>
</protein>
<dbReference type="CDD" id="cd00383">
    <property type="entry name" value="trans_reg_C"/>
    <property type="match status" value="1"/>
</dbReference>
<reference evidence="12" key="1">
    <citation type="submission" date="2020-08" db="EMBL/GenBank/DDBJ databases">
        <title>Genome public.</title>
        <authorList>
            <person name="Liu C."/>
            <person name="Sun Q."/>
        </authorList>
    </citation>
    <scope>NUCLEOTIDE SEQUENCE</scope>
    <source>
        <strain evidence="12">NSJ-12</strain>
    </source>
</reference>
<dbReference type="InterPro" id="IPR016032">
    <property type="entry name" value="Sig_transdc_resp-reg_C-effctor"/>
</dbReference>
<dbReference type="PROSITE" id="PS50110">
    <property type="entry name" value="RESPONSE_REGULATORY"/>
    <property type="match status" value="1"/>
</dbReference>
<dbReference type="RefSeq" id="WP_177668678.1">
    <property type="nucleotide sequence ID" value="NZ_JACRSY010000018.1"/>
</dbReference>
<dbReference type="EMBL" id="JACRSY010000018">
    <property type="protein sequence ID" value="MBC8580287.1"/>
    <property type="molecule type" value="Genomic_DNA"/>
</dbReference>
<dbReference type="PANTHER" id="PTHR48111:SF2">
    <property type="entry name" value="RESPONSE REGULATOR SAER"/>
    <property type="match status" value="1"/>
</dbReference>
<dbReference type="PROSITE" id="PS51755">
    <property type="entry name" value="OMPR_PHOB"/>
    <property type="match status" value="1"/>
</dbReference>
<dbReference type="GO" id="GO:0000156">
    <property type="term" value="F:phosphorelay response regulator activity"/>
    <property type="evidence" value="ECO:0007669"/>
    <property type="project" value="TreeGrafter"/>
</dbReference>
<dbReference type="GO" id="GO:0006355">
    <property type="term" value="P:regulation of DNA-templated transcription"/>
    <property type="evidence" value="ECO:0007669"/>
    <property type="project" value="InterPro"/>
</dbReference>
<evidence type="ECO:0000256" key="1">
    <source>
        <dbReference type="ARBA" id="ARBA00018672"/>
    </source>
</evidence>
<keyword evidence="6" id="KW-0804">Transcription</keyword>
<evidence type="ECO:0000256" key="5">
    <source>
        <dbReference type="ARBA" id="ARBA00023125"/>
    </source>
</evidence>
<feature type="DNA-binding region" description="OmpR/PhoB-type" evidence="9">
    <location>
        <begin position="130"/>
        <end position="229"/>
    </location>
</feature>
<name>A0A926EL18_9FIRM</name>
<dbReference type="InterPro" id="IPR036388">
    <property type="entry name" value="WH-like_DNA-bd_sf"/>
</dbReference>
<evidence type="ECO:0000313" key="13">
    <source>
        <dbReference type="Proteomes" id="UP000655830"/>
    </source>
</evidence>
<proteinExistence type="predicted"/>
<feature type="domain" description="OmpR/PhoB-type" evidence="11">
    <location>
        <begin position="130"/>
        <end position="229"/>
    </location>
</feature>
<dbReference type="PANTHER" id="PTHR48111">
    <property type="entry name" value="REGULATOR OF RPOS"/>
    <property type="match status" value="1"/>
</dbReference>
<dbReference type="Pfam" id="PF00486">
    <property type="entry name" value="Trans_reg_C"/>
    <property type="match status" value="1"/>
</dbReference>
<comment type="function">
    <text evidence="7">May play the central regulatory role in sporulation. It may be an element of the effector pathway responsible for the activation of sporulation genes in response to nutritional stress. Spo0A may act in concert with spo0H (a sigma factor) to control the expression of some genes that are critical to the sporulation process.</text>
</comment>
<dbReference type="InterPro" id="IPR001789">
    <property type="entry name" value="Sig_transdc_resp-reg_receiver"/>
</dbReference>
<dbReference type="SMART" id="SM00862">
    <property type="entry name" value="Trans_reg_C"/>
    <property type="match status" value="1"/>
</dbReference>
<dbReference type="Gene3D" id="3.40.50.2300">
    <property type="match status" value="1"/>
</dbReference>
<evidence type="ECO:0000313" key="12">
    <source>
        <dbReference type="EMBL" id="MBC8580287.1"/>
    </source>
</evidence>
<dbReference type="Pfam" id="PF00072">
    <property type="entry name" value="Response_reg"/>
    <property type="match status" value="1"/>
</dbReference>
<dbReference type="SUPFAM" id="SSF52172">
    <property type="entry name" value="CheY-like"/>
    <property type="match status" value="1"/>
</dbReference>
<dbReference type="GO" id="GO:0032993">
    <property type="term" value="C:protein-DNA complex"/>
    <property type="evidence" value="ECO:0007669"/>
    <property type="project" value="TreeGrafter"/>
</dbReference>
<evidence type="ECO:0000256" key="8">
    <source>
        <dbReference type="PROSITE-ProRule" id="PRU00169"/>
    </source>
</evidence>
<evidence type="ECO:0000256" key="9">
    <source>
        <dbReference type="PROSITE-ProRule" id="PRU01091"/>
    </source>
</evidence>
<sequence length="230" mass="26217">MTYTILVCDDDQLIVNSIALHLQKEGYRVIRTYNGLEALEAVEQHEIHLILLDVMMPKLDGLSTTLRIRQEKNIPIIMLSAKSEDTDKIAGLNFGADDYMTKPFNSFELLARVKSQIRRYTTLGSMASKPQCLSTGGLWLDLDTGSVTLDGDLVKLTPTEYKILVYLMKHMGQVLSIHQIYENVWQEVAHAPENTVAVHIRRLREKIEINPKEPKYIKVVWGSGYMVEKI</sequence>
<keyword evidence="5 9" id="KW-0238">DNA-binding</keyword>
<keyword evidence="3" id="KW-0902">Two-component regulatory system</keyword>
<dbReference type="Proteomes" id="UP000655830">
    <property type="component" value="Unassembled WGS sequence"/>
</dbReference>
<evidence type="ECO:0000256" key="2">
    <source>
        <dbReference type="ARBA" id="ARBA00022553"/>
    </source>
</evidence>
<evidence type="ECO:0000256" key="6">
    <source>
        <dbReference type="ARBA" id="ARBA00023163"/>
    </source>
</evidence>
<keyword evidence="4" id="KW-0805">Transcription regulation</keyword>
<evidence type="ECO:0000259" key="11">
    <source>
        <dbReference type="PROSITE" id="PS51755"/>
    </source>
</evidence>
<evidence type="ECO:0000259" key="10">
    <source>
        <dbReference type="PROSITE" id="PS50110"/>
    </source>
</evidence>
<evidence type="ECO:0000256" key="7">
    <source>
        <dbReference type="ARBA" id="ARBA00024867"/>
    </source>
</evidence>
<comment type="caution">
    <text evidence="12">The sequence shown here is derived from an EMBL/GenBank/DDBJ whole genome shotgun (WGS) entry which is preliminary data.</text>
</comment>
<feature type="domain" description="Response regulatory" evidence="10">
    <location>
        <begin position="4"/>
        <end position="117"/>
    </location>
</feature>
<dbReference type="SMART" id="SM00448">
    <property type="entry name" value="REC"/>
    <property type="match status" value="1"/>
</dbReference>
<dbReference type="Gene3D" id="6.10.250.690">
    <property type="match status" value="1"/>
</dbReference>
<dbReference type="CDD" id="cd17574">
    <property type="entry name" value="REC_OmpR"/>
    <property type="match status" value="1"/>
</dbReference>
<evidence type="ECO:0000256" key="3">
    <source>
        <dbReference type="ARBA" id="ARBA00023012"/>
    </source>
</evidence>
<dbReference type="InterPro" id="IPR001867">
    <property type="entry name" value="OmpR/PhoB-type_DNA-bd"/>
</dbReference>
<dbReference type="Gene3D" id="1.10.10.10">
    <property type="entry name" value="Winged helix-like DNA-binding domain superfamily/Winged helix DNA-binding domain"/>
    <property type="match status" value="1"/>
</dbReference>
<dbReference type="GO" id="GO:0005829">
    <property type="term" value="C:cytosol"/>
    <property type="evidence" value="ECO:0007669"/>
    <property type="project" value="TreeGrafter"/>
</dbReference>
<accession>A0A926EL18</accession>
<evidence type="ECO:0000256" key="4">
    <source>
        <dbReference type="ARBA" id="ARBA00023015"/>
    </source>
</evidence>
<gene>
    <name evidence="12" type="ORF">H8718_12195</name>
</gene>
<dbReference type="AlphaFoldDB" id="A0A926EL18"/>
<keyword evidence="13" id="KW-1185">Reference proteome</keyword>
<dbReference type="InterPro" id="IPR011006">
    <property type="entry name" value="CheY-like_superfamily"/>
</dbReference>
<dbReference type="FunFam" id="1.10.10.10:FF:000018">
    <property type="entry name" value="DNA-binding response regulator ResD"/>
    <property type="match status" value="1"/>
</dbReference>
<dbReference type="InterPro" id="IPR039420">
    <property type="entry name" value="WalR-like"/>
</dbReference>
<dbReference type="GO" id="GO:0000976">
    <property type="term" value="F:transcription cis-regulatory region binding"/>
    <property type="evidence" value="ECO:0007669"/>
    <property type="project" value="TreeGrafter"/>
</dbReference>
<feature type="modified residue" description="4-aspartylphosphate" evidence="8">
    <location>
        <position position="53"/>
    </location>
</feature>
<dbReference type="FunFam" id="3.40.50.2300:FF:000001">
    <property type="entry name" value="DNA-binding response regulator PhoB"/>
    <property type="match status" value="1"/>
</dbReference>
<organism evidence="12 13">
    <name type="scientific">Zhenhengia yiwuensis</name>
    <dbReference type="NCBI Taxonomy" id="2763666"/>
    <lineage>
        <taxon>Bacteria</taxon>
        <taxon>Bacillati</taxon>
        <taxon>Bacillota</taxon>
        <taxon>Clostridia</taxon>
        <taxon>Lachnospirales</taxon>
        <taxon>Lachnospiraceae</taxon>
        <taxon>Zhenhengia</taxon>
    </lineage>
</organism>
<keyword evidence="2 8" id="KW-0597">Phosphoprotein</keyword>